<feature type="transmembrane region" description="Helical" evidence="2">
    <location>
        <begin position="32"/>
        <end position="55"/>
    </location>
</feature>
<keyword evidence="2" id="KW-0472">Membrane</keyword>
<evidence type="ECO:0000313" key="3">
    <source>
        <dbReference type="EMBL" id="GGG63863.1"/>
    </source>
</evidence>
<feature type="compositionally biased region" description="Polar residues" evidence="1">
    <location>
        <begin position="85"/>
        <end position="96"/>
    </location>
</feature>
<evidence type="ECO:0000256" key="1">
    <source>
        <dbReference type="SAM" id="MobiDB-lite"/>
    </source>
</evidence>
<reference evidence="3" key="2">
    <citation type="submission" date="2020-09" db="EMBL/GenBank/DDBJ databases">
        <authorList>
            <person name="Sun Q."/>
            <person name="Zhou Y."/>
        </authorList>
    </citation>
    <scope>NUCLEOTIDE SEQUENCE</scope>
    <source>
        <strain evidence="3">CGMCC 1.12754</strain>
    </source>
</reference>
<dbReference type="EMBL" id="BMFR01000001">
    <property type="protein sequence ID" value="GGG63863.1"/>
    <property type="molecule type" value="Genomic_DNA"/>
</dbReference>
<accession>A0A917H1I7</accession>
<dbReference type="Proteomes" id="UP000622860">
    <property type="component" value="Unassembled WGS sequence"/>
</dbReference>
<gene>
    <name evidence="3" type="ORF">GCM10011398_04160</name>
</gene>
<sequence>MARNKFSIFIYLIIGLAVIGLLSQVFTNTVNFITTILITLGIGLALFGVFYFVFLRKRESSSDMKKYKRAVKQSKSKYGHDPKQKFTQSKRPQQVQMKKKTNKRASHLRVIDGNKQKRKNRATF</sequence>
<proteinExistence type="predicted"/>
<dbReference type="AlphaFoldDB" id="A0A917H1I7"/>
<feature type="region of interest" description="Disordered" evidence="1">
    <location>
        <begin position="71"/>
        <end position="124"/>
    </location>
</feature>
<feature type="transmembrane region" description="Helical" evidence="2">
    <location>
        <begin position="7"/>
        <end position="26"/>
    </location>
</feature>
<keyword evidence="2" id="KW-1133">Transmembrane helix</keyword>
<keyword evidence="4" id="KW-1185">Reference proteome</keyword>
<comment type="caution">
    <text evidence="3">The sequence shown here is derived from an EMBL/GenBank/DDBJ whole genome shotgun (WGS) entry which is preliminary data.</text>
</comment>
<reference evidence="3" key="1">
    <citation type="journal article" date="2014" name="Int. J. Syst. Evol. Microbiol.">
        <title>Complete genome sequence of Corynebacterium casei LMG S-19264T (=DSM 44701T), isolated from a smear-ripened cheese.</title>
        <authorList>
            <consortium name="US DOE Joint Genome Institute (JGI-PGF)"/>
            <person name="Walter F."/>
            <person name="Albersmeier A."/>
            <person name="Kalinowski J."/>
            <person name="Ruckert C."/>
        </authorList>
    </citation>
    <scope>NUCLEOTIDE SEQUENCE</scope>
    <source>
        <strain evidence="3">CGMCC 1.12754</strain>
    </source>
</reference>
<dbReference type="RefSeq" id="WP_188453679.1">
    <property type="nucleotide sequence ID" value="NZ_BMFR01000001.1"/>
</dbReference>
<evidence type="ECO:0000313" key="4">
    <source>
        <dbReference type="Proteomes" id="UP000622860"/>
    </source>
</evidence>
<dbReference type="NCBIfam" id="NF041554">
    <property type="entry name" value="SA1362_fam"/>
    <property type="match status" value="1"/>
</dbReference>
<organism evidence="3 4">
    <name type="scientific">Virgibacillus oceani</name>
    <dbReference type="NCBI Taxonomy" id="1479511"/>
    <lineage>
        <taxon>Bacteria</taxon>
        <taxon>Bacillati</taxon>
        <taxon>Bacillota</taxon>
        <taxon>Bacilli</taxon>
        <taxon>Bacillales</taxon>
        <taxon>Bacillaceae</taxon>
        <taxon>Virgibacillus</taxon>
    </lineage>
</organism>
<protein>
    <submittedName>
        <fullName evidence="3">Uncharacterized protein</fullName>
    </submittedName>
</protein>
<name>A0A917H1I7_9BACI</name>
<feature type="compositionally biased region" description="Basic residues" evidence="1">
    <location>
        <begin position="97"/>
        <end position="107"/>
    </location>
</feature>
<dbReference type="InterPro" id="IPR048110">
    <property type="entry name" value="SA1362/YqhP-like"/>
</dbReference>
<keyword evidence="2" id="KW-0812">Transmembrane</keyword>
<evidence type="ECO:0000256" key="2">
    <source>
        <dbReference type="SAM" id="Phobius"/>
    </source>
</evidence>